<dbReference type="InterPro" id="IPR016137">
    <property type="entry name" value="RGS"/>
</dbReference>
<dbReference type="EMBL" id="FN649743">
    <property type="protein sequence ID" value="CBN77644.1"/>
    <property type="molecule type" value="Genomic_DNA"/>
</dbReference>
<dbReference type="Pfam" id="PF00615">
    <property type="entry name" value="RGS"/>
    <property type="match status" value="1"/>
</dbReference>
<protein>
    <recommendedName>
        <fullName evidence="1">RGS domain-containing protein</fullName>
    </recommendedName>
</protein>
<evidence type="ECO:0000313" key="2">
    <source>
        <dbReference type="EMBL" id="CBN77644.1"/>
    </source>
</evidence>
<dbReference type="InterPro" id="IPR044926">
    <property type="entry name" value="RGS_subdomain_2"/>
</dbReference>
<dbReference type="InParanoid" id="D8LQX1"/>
<feature type="domain" description="RGS" evidence="1">
    <location>
        <begin position="111"/>
        <end position="219"/>
    </location>
</feature>
<gene>
    <name evidence="2" type="ORF">Esi_0061_0025</name>
</gene>
<dbReference type="InterPro" id="IPR036305">
    <property type="entry name" value="RGS_sf"/>
</dbReference>
<dbReference type="Proteomes" id="UP000002630">
    <property type="component" value="Linkage Group LG18"/>
</dbReference>
<keyword evidence="3" id="KW-1185">Reference proteome</keyword>
<dbReference type="PROSITE" id="PS50132">
    <property type="entry name" value="RGS"/>
    <property type="match status" value="1"/>
</dbReference>
<sequence length="267" mass="30064">MPYFIRAVRLVIAYNRKYRLKYAKFVKRKHATGVLVLTFIVLTIRAGLFFGDDPAHYSSLLLPMARAHRGGVQEWFRATVVPVEEVFTVQASDECGVLRLASGGGELAQQFGKFCQENLCMESWDFLVDVVRYERIAPSLVANDPEDEQFNSFLFILNQYLLPTSPDEINISSSMSTRILAFGTRDAFNELSLEERIGILGEPFDEIVRMLEQNLLNKFQRRVAVDREAQLLAAADGDVDLVTVLKASDHRVCSSKPEISVSGYTLG</sequence>
<evidence type="ECO:0000259" key="1">
    <source>
        <dbReference type="PROSITE" id="PS50132"/>
    </source>
</evidence>
<dbReference type="Gene3D" id="1.10.167.10">
    <property type="entry name" value="Regulator of G-protein Signalling 4, domain 2"/>
    <property type="match status" value="1"/>
</dbReference>
<dbReference type="OrthoDB" id="10266999at2759"/>
<dbReference type="AlphaFoldDB" id="D8LQX1"/>
<dbReference type="EMBL" id="FN648830">
    <property type="protein sequence ID" value="CBN77644.1"/>
    <property type="molecule type" value="Genomic_DNA"/>
</dbReference>
<reference evidence="2 3" key="1">
    <citation type="journal article" date="2010" name="Nature">
        <title>The Ectocarpus genome and the independent evolution of multicellularity in brown algae.</title>
        <authorList>
            <person name="Cock J.M."/>
            <person name="Sterck L."/>
            <person name="Rouze P."/>
            <person name="Scornet D."/>
            <person name="Allen A.E."/>
            <person name="Amoutzias G."/>
            <person name="Anthouard V."/>
            <person name="Artiguenave F."/>
            <person name="Aury J.M."/>
            <person name="Badger J.H."/>
            <person name="Beszteri B."/>
            <person name="Billiau K."/>
            <person name="Bonnet E."/>
            <person name="Bothwell J.H."/>
            <person name="Bowler C."/>
            <person name="Boyen C."/>
            <person name="Brownlee C."/>
            <person name="Carrano C.J."/>
            <person name="Charrier B."/>
            <person name="Cho G.Y."/>
            <person name="Coelho S.M."/>
            <person name="Collen J."/>
            <person name="Corre E."/>
            <person name="Da Silva C."/>
            <person name="Delage L."/>
            <person name="Delaroque N."/>
            <person name="Dittami S.M."/>
            <person name="Doulbeau S."/>
            <person name="Elias M."/>
            <person name="Farnham G."/>
            <person name="Gachon C.M."/>
            <person name="Gschloessl B."/>
            <person name="Heesch S."/>
            <person name="Jabbari K."/>
            <person name="Jubin C."/>
            <person name="Kawai H."/>
            <person name="Kimura K."/>
            <person name="Kloareg B."/>
            <person name="Kupper F.C."/>
            <person name="Lang D."/>
            <person name="Le Bail A."/>
            <person name="Leblanc C."/>
            <person name="Lerouge P."/>
            <person name="Lohr M."/>
            <person name="Lopez P.J."/>
            <person name="Martens C."/>
            <person name="Maumus F."/>
            <person name="Michel G."/>
            <person name="Miranda-Saavedra D."/>
            <person name="Morales J."/>
            <person name="Moreau H."/>
            <person name="Motomura T."/>
            <person name="Nagasato C."/>
            <person name="Napoli C.A."/>
            <person name="Nelson D.R."/>
            <person name="Nyvall-Collen P."/>
            <person name="Peters A.F."/>
            <person name="Pommier C."/>
            <person name="Potin P."/>
            <person name="Poulain J."/>
            <person name="Quesneville H."/>
            <person name="Read B."/>
            <person name="Rensing S.A."/>
            <person name="Ritter A."/>
            <person name="Rousvoal S."/>
            <person name="Samanta M."/>
            <person name="Samson G."/>
            <person name="Schroeder D.C."/>
            <person name="Segurens B."/>
            <person name="Strittmatter M."/>
            <person name="Tonon T."/>
            <person name="Tregear J.W."/>
            <person name="Valentin K."/>
            <person name="von Dassow P."/>
            <person name="Yamagishi T."/>
            <person name="Van de Peer Y."/>
            <person name="Wincker P."/>
        </authorList>
    </citation>
    <scope>NUCLEOTIDE SEQUENCE [LARGE SCALE GENOMIC DNA]</scope>
    <source>
        <strain evidence="3">Ec32 / CCAP1310/4</strain>
    </source>
</reference>
<name>D8LQX1_ECTSI</name>
<proteinExistence type="predicted"/>
<evidence type="ECO:0000313" key="3">
    <source>
        <dbReference type="Proteomes" id="UP000002630"/>
    </source>
</evidence>
<dbReference type="SUPFAM" id="SSF48097">
    <property type="entry name" value="Regulator of G-protein signaling, RGS"/>
    <property type="match status" value="1"/>
</dbReference>
<accession>D8LQX1</accession>
<organism evidence="2 3">
    <name type="scientific">Ectocarpus siliculosus</name>
    <name type="common">Brown alga</name>
    <name type="synonym">Conferva siliculosa</name>
    <dbReference type="NCBI Taxonomy" id="2880"/>
    <lineage>
        <taxon>Eukaryota</taxon>
        <taxon>Sar</taxon>
        <taxon>Stramenopiles</taxon>
        <taxon>Ochrophyta</taxon>
        <taxon>PX clade</taxon>
        <taxon>Phaeophyceae</taxon>
        <taxon>Ectocarpales</taxon>
        <taxon>Ectocarpaceae</taxon>
        <taxon>Ectocarpus</taxon>
    </lineage>
</organism>